<sequence length="193" mass="21524">MVSLSCFPPPSPRFLRGSLPAPPNRGPSPPLQHPPSPLQPPQLLPPHIRTQPLSHPRHSHRPLLLLPPEKRRRTIEDFNKFCSFVLAYAGYIPSTKEESDWTPSGSSSPLRPESVVDSDGWESTHSDLHTIETFVKKAKSSKKKAFRRLKADSSLLEKMKLKDSLFDLDPAGRGPWLPCPPAPCHQPPLSMTV</sequence>
<evidence type="ECO:0000256" key="3">
    <source>
        <dbReference type="SAM" id="MobiDB-lite"/>
    </source>
</evidence>
<dbReference type="GO" id="GO:1901097">
    <property type="term" value="P:negative regulation of autophagosome maturation"/>
    <property type="evidence" value="ECO:0007669"/>
    <property type="project" value="TreeGrafter"/>
</dbReference>
<dbReference type="PANTHER" id="PTHR14571">
    <property type="entry name" value="HISTONE-LYSINE N-METHYLTRANSFERASE SET-26-RELATED"/>
    <property type="match status" value="1"/>
</dbReference>
<protein>
    <submittedName>
        <fullName evidence="4">Uncharacterized protein</fullName>
    </submittedName>
</protein>
<evidence type="ECO:0000256" key="1">
    <source>
        <dbReference type="ARBA" id="ARBA00004123"/>
    </source>
</evidence>
<keyword evidence="2" id="KW-0539">Nucleus</keyword>
<dbReference type="PANTHER" id="PTHR14571:SF8">
    <property type="entry name" value="PHD FINGER PROTEIN 23"/>
    <property type="match status" value="1"/>
</dbReference>
<dbReference type="Ensembl" id="ENSCABT00000025487.1">
    <property type="protein sequence ID" value="ENSCABP00000023260.1"/>
    <property type="gene ID" value="ENSCABG00000017135.1"/>
</dbReference>
<feature type="region of interest" description="Disordered" evidence="3">
    <location>
        <begin position="96"/>
        <end position="122"/>
    </location>
</feature>
<evidence type="ECO:0000313" key="5">
    <source>
        <dbReference type="Proteomes" id="UP000694404"/>
    </source>
</evidence>
<feature type="compositionally biased region" description="Pro residues" evidence="3">
    <location>
        <begin position="20"/>
        <end position="44"/>
    </location>
</feature>
<reference evidence="4" key="2">
    <citation type="submission" date="2025-09" db="UniProtKB">
        <authorList>
            <consortium name="Ensembl"/>
        </authorList>
    </citation>
    <scope>IDENTIFICATION</scope>
</reference>
<dbReference type="GO" id="GO:0031398">
    <property type="term" value="P:positive regulation of protein ubiquitination"/>
    <property type="evidence" value="ECO:0007669"/>
    <property type="project" value="TreeGrafter"/>
</dbReference>
<keyword evidence="5" id="KW-1185">Reference proteome</keyword>
<feature type="region of interest" description="Disordered" evidence="3">
    <location>
        <begin position="1"/>
        <end position="66"/>
    </location>
</feature>
<name>A0A8C0IWA8_CHEAB</name>
<dbReference type="GO" id="GO:1902902">
    <property type="term" value="P:negative regulation of autophagosome assembly"/>
    <property type="evidence" value="ECO:0007669"/>
    <property type="project" value="TreeGrafter"/>
</dbReference>
<dbReference type="GO" id="GO:0005634">
    <property type="term" value="C:nucleus"/>
    <property type="evidence" value="ECO:0007669"/>
    <property type="project" value="UniProtKB-SubCell"/>
</dbReference>
<evidence type="ECO:0000313" key="4">
    <source>
        <dbReference type="Ensembl" id="ENSCABP00000023260.1"/>
    </source>
</evidence>
<dbReference type="GeneTree" id="ENSGT00530000063882"/>
<organism evidence="4 5">
    <name type="scientific">Chelonoidis abingdonii</name>
    <name type="common">Abingdon island giant tortoise</name>
    <name type="synonym">Testudo abingdonii</name>
    <dbReference type="NCBI Taxonomy" id="106734"/>
    <lineage>
        <taxon>Eukaryota</taxon>
        <taxon>Metazoa</taxon>
        <taxon>Chordata</taxon>
        <taxon>Craniata</taxon>
        <taxon>Vertebrata</taxon>
        <taxon>Euteleostomi</taxon>
        <taxon>Archelosauria</taxon>
        <taxon>Testudinata</taxon>
        <taxon>Testudines</taxon>
        <taxon>Cryptodira</taxon>
        <taxon>Durocryptodira</taxon>
        <taxon>Testudinoidea</taxon>
        <taxon>Testudinidae</taxon>
        <taxon>Chelonoidis</taxon>
    </lineage>
</organism>
<reference evidence="4" key="1">
    <citation type="submission" date="2025-08" db="UniProtKB">
        <authorList>
            <consortium name="Ensembl"/>
        </authorList>
    </citation>
    <scope>IDENTIFICATION</scope>
</reference>
<proteinExistence type="predicted"/>
<dbReference type="Proteomes" id="UP000694404">
    <property type="component" value="Unplaced"/>
</dbReference>
<accession>A0A8C0IWA8</accession>
<dbReference type="AlphaFoldDB" id="A0A8C0IWA8"/>
<evidence type="ECO:0000256" key="2">
    <source>
        <dbReference type="ARBA" id="ARBA00023242"/>
    </source>
</evidence>
<comment type="subcellular location">
    <subcellularLocation>
        <location evidence="1">Nucleus</location>
    </subcellularLocation>
</comment>